<reference evidence="1 2" key="1">
    <citation type="journal article" date="2019" name="ACS Chem. Biol.">
        <title>Identification and Mobilization of a Cryptic Antibiotic Biosynthesis Gene Locus from a Human-Pathogenic Nocardia Isolate.</title>
        <authorList>
            <person name="Herisse M."/>
            <person name="Ishida K."/>
            <person name="Porter J.L."/>
            <person name="Howden B."/>
            <person name="Hertweck C."/>
            <person name="Stinear T.P."/>
            <person name="Pidot S.J."/>
        </authorList>
    </citation>
    <scope>NUCLEOTIDE SEQUENCE [LARGE SCALE GENOMIC DNA]</scope>
    <source>
        <strain evidence="1 2">AUSMDU00012717</strain>
    </source>
</reference>
<dbReference type="InterPro" id="IPR036689">
    <property type="entry name" value="ESAT-6-like_sf"/>
</dbReference>
<dbReference type="Proteomes" id="UP000503540">
    <property type="component" value="Chromosome"/>
</dbReference>
<gene>
    <name evidence="1" type="ORF">F5544_04560</name>
</gene>
<keyword evidence="2" id="KW-1185">Reference proteome</keyword>
<organism evidence="1 2">
    <name type="scientific">Nocardia arthritidis</name>
    <dbReference type="NCBI Taxonomy" id="228602"/>
    <lineage>
        <taxon>Bacteria</taxon>
        <taxon>Bacillati</taxon>
        <taxon>Actinomycetota</taxon>
        <taxon>Actinomycetes</taxon>
        <taxon>Mycobacteriales</taxon>
        <taxon>Nocardiaceae</taxon>
        <taxon>Nocardia</taxon>
    </lineage>
</organism>
<accession>A0A6G9Y6X6</accession>
<dbReference type="Gene3D" id="1.10.287.1060">
    <property type="entry name" value="ESAT-6-like"/>
    <property type="match status" value="1"/>
</dbReference>
<name>A0A6G9Y6X6_9NOCA</name>
<protein>
    <submittedName>
        <fullName evidence="1">WXG100 family type VII secretion target</fullName>
    </submittedName>
</protein>
<dbReference type="EMBL" id="CP046172">
    <property type="protein sequence ID" value="QIS08826.1"/>
    <property type="molecule type" value="Genomic_DNA"/>
</dbReference>
<sequence length="103" mass="10957">MSGADARGYRVDLDHLDQVTTKIGGLLGFLDECLAGIVSRVAALHQEWRGAAATKHAQAHKDWAAGAAEVREGVEAMRAAAANAHTQYTEVAQLNLRMFGGGR</sequence>
<proteinExistence type="predicted"/>
<evidence type="ECO:0000313" key="2">
    <source>
        <dbReference type="Proteomes" id="UP000503540"/>
    </source>
</evidence>
<evidence type="ECO:0000313" key="1">
    <source>
        <dbReference type="EMBL" id="QIS08826.1"/>
    </source>
</evidence>
<dbReference type="AlphaFoldDB" id="A0A6G9Y6X6"/>
<dbReference type="RefSeq" id="WP_167472014.1">
    <property type="nucleotide sequence ID" value="NZ_CP046172.1"/>
</dbReference>
<dbReference type="KEGG" id="nah:F5544_04560"/>
<dbReference type="InterPro" id="IPR010310">
    <property type="entry name" value="T7SS_ESAT-6-like"/>
</dbReference>
<dbReference type="SUPFAM" id="SSF140453">
    <property type="entry name" value="EsxAB dimer-like"/>
    <property type="match status" value="1"/>
</dbReference>
<dbReference type="Pfam" id="PF06013">
    <property type="entry name" value="WXG100"/>
    <property type="match status" value="1"/>
</dbReference>